<accession>A0A542XM00</accession>
<dbReference type="Proteomes" id="UP000315983">
    <property type="component" value="Unassembled WGS sequence"/>
</dbReference>
<sequence>MTFPCSPSLGGAVHRPQSDWRRGCFRIDPGTVSVHHVATDSSDLRARLDRATAHLDPPYAVVDLRAFDANAAALASRAAGKPVRVASKSIRCRTLISRALTAPGWAGVLTFTLPEALWLVRGGVTDDAVVAYPTADRAALAELAGDPTLAAAVTLMVDDTAQLDLVDAVSAPGQRPELRVCLDLDASWRPLGGRLHVGVRRSPVHDPRAAGALAAAVAARPGFRLVGLMAYEAQIAGLGDAPPGRAVLGAAIRLAQRGSYRELLARRSAAVVAVREHAELEFVNGGGTGSVAATSADPAVTEVTAGSGLYGPTLFDAYRAWRPTPAAYFACSVVRRPAPGYATVLGAGWIASGPAQRSRLPRPVLPAGLQLVDAEGAGEVQTPLTGRAAGSLRVGDRVWFRHAKAGELAEHVNELHLVEADTAGAAAATYRGEGRAFL</sequence>
<dbReference type="GO" id="GO:0036088">
    <property type="term" value="P:D-serine catabolic process"/>
    <property type="evidence" value="ECO:0007669"/>
    <property type="project" value="TreeGrafter"/>
</dbReference>
<dbReference type="GO" id="GO:0008721">
    <property type="term" value="F:D-serine ammonia-lyase activity"/>
    <property type="evidence" value="ECO:0007669"/>
    <property type="project" value="TreeGrafter"/>
</dbReference>
<dbReference type="EMBL" id="VFOL01000001">
    <property type="protein sequence ID" value="TQL36864.1"/>
    <property type="molecule type" value="Genomic_DNA"/>
</dbReference>
<evidence type="ECO:0000313" key="2">
    <source>
        <dbReference type="EMBL" id="TQL36864.1"/>
    </source>
</evidence>
<dbReference type="Pfam" id="PF01168">
    <property type="entry name" value="Ala_racemase_N"/>
    <property type="match status" value="1"/>
</dbReference>
<dbReference type="InterPro" id="IPR001608">
    <property type="entry name" value="Ala_racemase_N"/>
</dbReference>
<comment type="caution">
    <text evidence="2">The sequence shown here is derived from an EMBL/GenBank/DDBJ whole genome shotgun (WGS) entry which is preliminary data.</text>
</comment>
<organism evidence="2 3">
    <name type="scientific">Salinispora arenicola</name>
    <dbReference type="NCBI Taxonomy" id="168697"/>
    <lineage>
        <taxon>Bacteria</taxon>
        <taxon>Bacillati</taxon>
        <taxon>Actinomycetota</taxon>
        <taxon>Actinomycetes</taxon>
        <taxon>Micromonosporales</taxon>
        <taxon>Micromonosporaceae</taxon>
        <taxon>Salinispora</taxon>
    </lineage>
</organism>
<dbReference type="InterPro" id="IPR051466">
    <property type="entry name" value="D-amino_acid_metab_enzyme"/>
</dbReference>
<name>A0A542XM00_SALAC</name>
<protein>
    <submittedName>
        <fullName evidence="2">D-serine deaminase-like pyridoxal phosphate-dependent protein</fullName>
    </submittedName>
</protein>
<evidence type="ECO:0000313" key="3">
    <source>
        <dbReference type="Proteomes" id="UP000315983"/>
    </source>
</evidence>
<dbReference type="AlphaFoldDB" id="A0A542XM00"/>
<feature type="domain" description="Alanine racemase N-terminal" evidence="1">
    <location>
        <begin position="62"/>
        <end position="311"/>
    </location>
</feature>
<dbReference type="PANTHER" id="PTHR28004:SF2">
    <property type="entry name" value="D-SERINE DEHYDRATASE"/>
    <property type="match status" value="1"/>
</dbReference>
<reference evidence="2 3" key="1">
    <citation type="submission" date="2019-06" db="EMBL/GenBank/DDBJ databases">
        <title>Sequencing the genomes of 1000 actinobacteria strains.</title>
        <authorList>
            <person name="Klenk H.-P."/>
        </authorList>
    </citation>
    <scope>NUCLEOTIDE SEQUENCE [LARGE SCALE GENOMIC DNA]</scope>
    <source>
        <strain evidence="2 3">DSM 44819</strain>
    </source>
</reference>
<dbReference type="Gene3D" id="3.20.20.10">
    <property type="entry name" value="Alanine racemase"/>
    <property type="match status" value="1"/>
</dbReference>
<dbReference type="PANTHER" id="PTHR28004">
    <property type="entry name" value="ZGC:162816-RELATED"/>
    <property type="match status" value="1"/>
</dbReference>
<proteinExistence type="predicted"/>
<dbReference type="CDD" id="cd06813">
    <property type="entry name" value="PLPDE_III_DSD_D-TA_like_2"/>
    <property type="match status" value="1"/>
</dbReference>
<dbReference type="SUPFAM" id="SSF51419">
    <property type="entry name" value="PLP-binding barrel"/>
    <property type="match status" value="1"/>
</dbReference>
<evidence type="ECO:0000259" key="1">
    <source>
        <dbReference type="Pfam" id="PF01168"/>
    </source>
</evidence>
<gene>
    <name evidence="2" type="ORF">FB564_1997</name>
</gene>
<dbReference type="InterPro" id="IPR029066">
    <property type="entry name" value="PLP-binding_barrel"/>
</dbReference>